<dbReference type="PANTHER" id="PTHR37981">
    <property type="entry name" value="LIPASE 2"/>
    <property type="match status" value="1"/>
</dbReference>
<evidence type="ECO:0000313" key="3">
    <source>
        <dbReference type="EMBL" id="MBP2473411.1"/>
    </source>
</evidence>
<name>A0ABS5AA16_9PSEU</name>
<feature type="chain" id="PRO_5045089002" evidence="1">
    <location>
        <begin position="18"/>
        <end position="253"/>
    </location>
</feature>
<dbReference type="Proteomes" id="UP001519363">
    <property type="component" value="Unassembled WGS sequence"/>
</dbReference>
<feature type="signal peptide" evidence="1">
    <location>
        <begin position="1"/>
        <end position="17"/>
    </location>
</feature>
<comment type="caution">
    <text evidence="3">The sequence shown here is derived from an EMBL/GenBank/DDBJ whole genome shotgun (WGS) entry which is preliminary data.</text>
</comment>
<feature type="domain" description="SGNH hydrolase-type esterase" evidence="2">
    <location>
        <begin position="26"/>
        <end position="241"/>
    </location>
</feature>
<dbReference type="InterPro" id="IPR013830">
    <property type="entry name" value="SGNH_hydro"/>
</dbReference>
<dbReference type="Gene3D" id="3.40.50.1110">
    <property type="entry name" value="SGNH hydrolase"/>
    <property type="match status" value="1"/>
</dbReference>
<dbReference type="Pfam" id="PF13472">
    <property type="entry name" value="Lipase_GDSL_2"/>
    <property type="match status" value="1"/>
</dbReference>
<evidence type="ECO:0000256" key="1">
    <source>
        <dbReference type="SAM" id="SignalP"/>
    </source>
</evidence>
<dbReference type="InterPro" id="IPR037460">
    <property type="entry name" value="SEST-like"/>
</dbReference>
<organism evidence="3 4">
    <name type="scientific">Crossiella equi</name>
    <dbReference type="NCBI Taxonomy" id="130796"/>
    <lineage>
        <taxon>Bacteria</taxon>
        <taxon>Bacillati</taxon>
        <taxon>Actinomycetota</taxon>
        <taxon>Actinomycetes</taxon>
        <taxon>Pseudonocardiales</taxon>
        <taxon>Pseudonocardiaceae</taxon>
        <taxon>Crossiella</taxon>
    </lineage>
</organism>
<dbReference type="SUPFAM" id="SSF52266">
    <property type="entry name" value="SGNH hydrolase"/>
    <property type="match status" value="1"/>
</dbReference>
<proteinExistence type="predicted"/>
<evidence type="ECO:0000313" key="4">
    <source>
        <dbReference type="Proteomes" id="UP001519363"/>
    </source>
</evidence>
<keyword evidence="1" id="KW-0732">Signal</keyword>
<dbReference type="PANTHER" id="PTHR37981:SF1">
    <property type="entry name" value="SGNH HYDROLASE-TYPE ESTERASE DOMAIN-CONTAINING PROTEIN"/>
    <property type="match status" value="1"/>
</dbReference>
<accession>A0ABS5AA16</accession>
<evidence type="ECO:0000259" key="2">
    <source>
        <dbReference type="Pfam" id="PF13472"/>
    </source>
</evidence>
<keyword evidence="4" id="KW-1185">Reference proteome</keyword>
<protein>
    <submittedName>
        <fullName evidence="3">Lysophospholipase L1-like esterase</fullName>
    </submittedName>
</protein>
<sequence>MAAMFAVGAVTAAPAVAAPAATNYVALGDSYHTGVGTRNYDPASGDCRRSPQAYAALYAKAKGANFTFAACSGARTADVINSQSNALNASTNLVTVGIGGNDAGFADILTKCQLGSDSECRTAVDGAIAFAQRDLPARLDNVYRTIKSKAPNARVIVVGYPRLFDPNAGLCGMSKPKRTALNQAADILSDVTAARASAAGAVYADVRSQFARNGNCASPEWVNGLSLPVVESYHPNARGNAEGYLPVLNRVAG</sequence>
<dbReference type="CDD" id="cd01823">
    <property type="entry name" value="SEST_like"/>
    <property type="match status" value="1"/>
</dbReference>
<reference evidence="3 4" key="1">
    <citation type="submission" date="2021-03" db="EMBL/GenBank/DDBJ databases">
        <title>Sequencing the genomes of 1000 actinobacteria strains.</title>
        <authorList>
            <person name="Klenk H.-P."/>
        </authorList>
    </citation>
    <scope>NUCLEOTIDE SEQUENCE [LARGE SCALE GENOMIC DNA]</scope>
    <source>
        <strain evidence="3 4">DSM 44580</strain>
    </source>
</reference>
<dbReference type="EMBL" id="JAGIOO010000001">
    <property type="protein sequence ID" value="MBP2473411.1"/>
    <property type="molecule type" value="Genomic_DNA"/>
</dbReference>
<gene>
    <name evidence="3" type="ORF">JOF53_002283</name>
</gene>
<dbReference type="InterPro" id="IPR036514">
    <property type="entry name" value="SGNH_hydro_sf"/>
</dbReference>